<sequence>MDMTYIHSTAFSTCKNMADCPIVRHRIVSLDQGQYRRQIEHFEYYWGLQKGDLSLSSPLNHIELRSDMLERLNNLDWVFMPTQDTLKLMREISEHNKTADLQSRRNALEELSDEEHEYDVVPLYMLKKGRPTLYADSGNNVKSFRAPYRGFPRIKSRAHPFFVVFMASDAFSCAAGVIYSEKKGKMLLGSVDDIIFCWTKEPPPAFLIGPDVWNQHRHPLSDDGHAAQYALRDSRKGNAAAVRRVRKTTRAPCRQPKSAAAATPYAKCNMRPARLRGSVLPRAGLESGAEGSTGYDLSDLRVWLDAVARQAKVERSVGGPVSLDAETTRDDELARYRQETVRDADDALHPQTTVNGDGLVFGEGVDWSRYSSNNWALRTYGTCLWADDPWVHINHRSACGSR</sequence>
<dbReference type="EMBL" id="VDMD01000009">
    <property type="protein sequence ID" value="TRM63446.1"/>
    <property type="molecule type" value="Genomic_DNA"/>
</dbReference>
<gene>
    <name evidence="1" type="ORF">BD626DRAFT_621818</name>
</gene>
<dbReference type="Proteomes" id="UP000320762">
    <property type="component" value="Unassembled WGS sequence"/>
</dbReference>
<dbReference type="AlphaFoldDB" id="A0A550CFJ0"/>
<evidence type="ECO:0000313" key="1">
    <source>
        <dbReference type="EMBL" id="TRM63446.1"/>
    </source>
</evidence>
<keyword evidence="2" id="KW-1185">Reference proteome</keyword>
<evidence type="ECO:0000313" key="2">
    <source>
        <dbReference type="Proteomes" id="UP000320762"/>
    </source>
</evidence>
<dbReference type="STRING" id="97359.A0A550CFJ0"/>
<protein>
    <submittedName>
        <fullName evidence="1">Uncharacterized protein</fullName>
    </submittedName>
</protein>
<dbReference type="OrthoDB" id="2962802at2759"/>
<name>A0A550CFJ0_9AGAR</name>
<comment type="caution">
    <text evidence="1">The sequence shown here is derived from an EMBL/GenBank/DDBJ whole genome shotgun (WGS) entry which is preliminary data.</text>
</comment>
<reference evidence="1 2" key="1">
    <citation type="journal article" date="2019" name="New Phytol.">
        <title>Comparative genomics reveals unique wood-decay strategies and fruiting body development in the Schizophyllaceae.</title>
        <authorList>
            <person name="Almasi E."/>
            <person name="Sahu N."/>
            <person name="Krizsan K."/>
            <person name="Balint B."/>
            <person name="Kovacs G.M."/>
            <person name="Kiss B."/>
            <person name="Cseklye J."/>
            <person name="Drula E."/>
            <person name="Henrissat B."/>
            <person name="Nagy I."/>
            <person name="Chovatia M."/>
            <person name="Adam C."/>
            <person name="LaButti K."/>
            <person name="Lipzen A."/>
            <person name="Riley R."/>
            <person name="Grigoriev I.V."/>
            <person name="Nagy L.G."/>
        </authorList>
    </citation>
    <scope>NUCLEOTIDE SEQUENCE [LARGE SCALE GENOMIC DNA]</scope>
    <source>
        <strain evidence="1 2">NL-1724</strain>
    </source>
</reference>
<organism evidence="1 2">
    <name type="scientific">Schizophyllum amplum</name>
    <dbReference type="NCBI Taxonomy" id="97359"/>
    <lineage>
        <taxon>Eukaryota</taxon>
        <taxon>Fungi</taxon>
        <taxon>Dikarya</taxon>
        <taxon>Basidiomycota</taxon>
        <taxon>Agaricomycotina</taxon>
        <taxon>Agaricomycetes</taxon>
        <taxon>Agaricomycetidae</taxon>
        <taxon>Agaricales</taxon>
        <taxon>Schizophyllaceae</taxon>
        <taxon>Schizophyllum</taxon>
    </lineage>
</organism>
<accession>A0A550CFJ0</accession>
<proteinExistence type="predicted"/>